<evidence type="ECO:0000313" key="1">
    <source>
        <dbReference type="Proteomes" id="UP000095287"/>
    </source>
</evidence>
<protein>
    <submittedName>
        <fullName evidence="2">SAM_MT_RSMB_NOP domain-containing protein</fullName>
    </submittedName>
</protein>
<keyword evidence="1" id="KW-1185">Reference proteome</keyword>
<reference evidence="2" key="1">
    <citation type="submission" date="2016-11" db="UniProtKB">
        <authorList>
            <consortium name="WormBaseParasite"/>
        </authorList>
    </citation>
    <scope>IDENTIFICATION</scope>
</reference>
<organism evidence="1 2">
    <name type="scientific">Steinernema glaseri</name>
    <dbReference type="NCBI Taxonomy" id="37863"/>
    <lineage>
        <taxon>Eukaryota</taxon>
        <taxon>Metazoa</taxon>
        <taxon>Ecdysozoa</taxon>
        <taxon>Nematoda</taxon>
        <taxon>Chromadorea</taxon>
        <taxon>Rhabditida</taxon>
        <taxon>Tylenchina</taxon>
        <taxon>Panagrolaimomorpha</taxon>
        <taxon>Strongyloidoidea</taxon>
        <taxon>Steinernematidae</taxon>
        <taxon>Steinernema</taxon>
    </lineage>
</organism>
<dbReference type="WBParaSite" id="L893_g27864.t1">
    <property type="protein sequence ID" value="L893_g27864.t1"/>
    <property type="gene ID" value="L893_g27864"/>
</dbReference>
<dbReference type="AlphaFoldDB" id="A0A1I7ZLW8"/>
<name>A0A1I7ZLW8_9BILA</name>
<proteinExistence type="predicted"/>
<dbReference type="Proteomes" id="UP000095287">
    <property type="component" value="Unplaced"/>
</dbReference>
<accession>A0A1I7ZLW8</accession>
<sequence length="136" mass="15887">MEQFFESAGFLYFVSCRARDLKQHTIDTILEKFSPIDNGHFCITKSLDMTQVSRLFEKCAPSEKKVVVEVSTSFSMEGIALTDLIDFGKYYPTKAVCEERKYLRYLDASKLEFRVQNSNDRRLTWQWSDGTVPWMV</sequence>
<evidence type="ECO:0000313" key="2">
    <source>
        <dbReference type="WBParaSite" id="L893_g27864.t1"/>
    </source>
</evidence>